<dbReference type="RefSeq" id="WP_049707029.1">
    <property type="nucleotide sequence ID" value="NZ_BMFM01000001.1"/>
</dbReference>
<name>A0A5B9DUX5_9HYPH</name>
<dbReference type="Proteomes" id="UP000321062">
    <property type="component" value="Chromosome"/>
</dbReference>
<dbReference type="InterPro" id="IPR024399">
    <property type="entry name" value="DUF2628"/>
</dbReference>
<protein>
    <submittedName>
        <fullName evidence="1">DUF2628 domain-containing protein</fullName>
    </submittedName>
</protein>
<dbReference type="KEGG" id="yti:FNA67_21100"/>
<keyword evidence="2" id="KW-1185">Reference proteome</keyword>
<dbReference type="Pfam" id="PF10947">
    <property type="entry name" value="DUF2628"/>
    <property type="match status" value="1"/>
</dbReference>
<dbReference type="AlphaFoldDB" id="A0A5B9DUX5"/>
<sequence length="119" mass="13381">MTLYSLFTRNGAEGPSEAPEAVGERFSWFAFLLPPVYALVHGLWLAFLGLVLAILVLGFAGRWLGDDATFWLYWLAALWFGLEAPAFRARKLHRKGYHHAGDSIAAAEDIARLDYLKNR</sequence>
<evidence type="ECO:0000313" key="2">
    <source>
        <dbReference type="Proteomes" id="UP000321062"/>
    </source>
</evidence>
<accession>A0A5B9DUX5</accession>
<dbReference type="OrthoDB" id="7951051at2"/>
<organism evidence="1 2">
    <name type="scientific">Paradevosia tibetensis</name>
    <dbReference type="NCBI Taxonomy" id="1447062"/>
    <lineage>
        <taxon>Bacteria</taxon>
        <taxon>Pseudomonadati</taxon>
        <taxon>Pseudomonadota</taxon>
        <taxon>Alphaproteobacteria</taxon>
        <taxon>Hyphomicrobiales</taxon>
        <taxon>Devosiaceae</taxon>
        <taxon>Paradevosia</taxon>
    </lineage>
</organism>
<proteinExistence type="predicted"/>
<evidence type="ECO:0000313" key="1">
    <source>
        <dbReference type="EMBL" id="QEE22509.1"/>
    </source>
</evidence>
<reference evidence="1 2" key="1">
    <citation type="journal article" date="2015" name="Int. J. Syst. Evol. Microbiol.">
        <title>Youhaiella tibetensis gen. nov., sp. nov., isolated from subsurface sediment.</title>
        <authorList>
            <person name="Wang Y.X."/>
            <person name="Huang F.Q."/>
            <person name="Nogi Y."/>
            <person name="Pang S.J."/>
            <person name="Wang P.K."/>
            <person name="Lv J."/>
        </authorList>
    </citation>
    <scope>NUCLEOTIDE SEQUENCE [LARGE SCALE GENOMIC DNA]</scope>
    <source>
        <strain evidence="2">fig4</strain>
    </source>
</reference>
<dbReference type="EMBL" id="CP041690">
    <property type="protein sequence ID" value="QEE22509.1"/>
    <property type="molecule type" value="Genomic_DNA"/>
</dbReference>
<gene>
    <name evidence="1" type="ORF">FNA67_21100</name>
</gene>